<evidence type="ECO:0000259" key="7">
    <source>
        <dbReference type="PROSITE" id="PS50206"/>
    </source>
</evidence>
<dbReference type="GO" id="GO:0016491">
    <property type="term" value="F:oxidoreductase activity"/>
    <property type="evidence" value="ECO:0007669"/>
    <property type="project" value="UniProtKB-KW"/>
</dbReference>
<dbReference type="Gene3D" id="3.40.250.10">
    <property type="entry name" value="Rhodanese-like domain"/>
    <property type="match status" value="1"/>
</dbReference>
<comment type="cofactor">
    <cofactor evidence="1">
        <name>FAD</name>
        <dbReference type="ChEBI" id="CHEBI:57692"/>
    </cofactor>
</comment>
<evidence type="ECO:0000313" key="9">
    <source>
        <dbReference type="Proteomes" id="UP000183469"/>
    </source>
</evidence>
<dbReference type="InterPro" id="IPR036188">
    <property type="entry name" value="FAD/NAD-bd_sf"/>
</dbReference>
<reference evidence="8 9" key="1">
    <citation type="submission" date="2016-10" db="EMBL/GenBank/DDBJ databases">
        <authorList>
            <person name="de Groot N.N."/>
        </authorList>
    </citation>
    <scope>NUCLEOTIDE SEQUENCE [LARGE SCALE GENOMIC DNA]</scope>
    <source>
        <strain evidence="8 9">DSM 2872</strain>
    </source>
</reference>
<keyword evidence="5" id="KW-0560">Oxidoreductase</keyword>
<dbReference type="SUPFAM" id="SSF51905">
    <property type="entry name" value="FAD/NAD(P)-binding domain"/>
    <property type="match status" value="1"/>
</dbReference>
<keyword evidence="3" id="KW-0285">Flavoprotein</keyword>
<dbReference type="RefSeq" id="WP_074670674.1">
    <property type="nucleotide sequence ID" value="NZ_FNQG01000002.1"/>
</dbReference>
<dbReference type="PRINTS" id="PR00368">
    <property type="entry name" value="FADPNR"/>
</dbReference>
<protein>
    <submittedName>
        <fullName evidence="8">NADPH-dependent 2,4-dienoyl-CoA reductase, sulfur reductase</fullName>
    </submittedName>
</protein>
<feature type="domain" description="Rhodanese" evidence="7">
    <location>
        <begin position="468"/>
        <end position="542"/>
    </location>
</feature>
<gene>
    <name evidence="8" type="ORF">SAMN05660648_00523</name>
</gene>
<organism evidence="8 9">
    <name type="scientific">Selenomonas ruminantium</name>
    <dbReference type="NCBI Taxonomy" id="971"/>
    <lineage>
        <taxon>Bacteria</taxon>
        <taxon>Bacillati</taxon>
        <taxon>Bacillota</taxon>
        <taxon>Negativicutes</taxon>
        <taxon>Selenomonadales</taxon>
        <taxon>Selenomonadaceae</taxon>
        <taxon>Selenomonas</taxon>
    </lineage>
</organism>
<keyword evidence="6" id="KW-0676">Redox-active center</keyword>
<dbReference type="Proteomes" id="UP000183469">
    <property type="component" value="Unassembled WGS sequence"/>
</dbReference>
<dbReference type="PROSITE" id="PS50206">
    <property type="entry name" value="RHODANESE_3"/>
    <property type="match status" value="1"/>
</dbReference>
<evidence type="ECO:0000313" key="8">
    <source>
        <dbReference type="EMBL" id="SDZ77519.1"/>
    </source>
</evidence>
<dbReference type="InterPro" id="IPR016156">
    <property type="entry name" value="FAD/NAD-linked_Rdtase_dimer_sf"/>
</dbReference>
<dbReference type="PANTHER" id="PTHR43429">
    <property type="entry name" value="PYRIDINE NUCLEOTIDE-DISULFIDE OXIDOREDUCTASE DOMAIN-CONTAINING"/>
    <property type="match status" value="1"/>
</dbReference>
<dbReference type="InterPro" id="IPR001763">
    <property type="entry name" value="Rhodanese-like_dom"/>
</dbReference>
<name>A0A1H3VRX6_SELRU</name>
<proteinExistence type="inferred from homology"/>
<dbReference type="InterPro" id="IPR004099">
    <property type="entry name" value="Pyr_nucl-diS_OxRdtase_dimer"/>
</dbReference>
<dbReference type="InterPro" id="IPR023753">
    <property type="entry name" value="FAD/NAD-binding_dom"/>
</dbReference>
<evidence type="ECO:0000256" key="2">
    <source>
        <dbReference type="ARBA" id="ARBA00009130"/>
    </source>
</evidence>
<dbReference type="EMBL" id="FNQG01000002">
    <property type="protein sequence ID" value="SDZ77519.1"/>
    <property type="molecule type" value="Genomic_DNA"/>
</dbReference>
<keyword evidence="4" id="KW-0274">FAD</keyword>
<dbReference type="PANTHER" id="PTHR43429:SF1">
    <property type="entry name" value="NAD(P)H SULFUR OXIDOREDUCTASE (COA-DEPENDENT)"/>
    <property type="match status" value="1"/>
</dbReference>
<accession>A0A1H3VRX6</accession>
<dbReference type="SUPFAM" id="SSF52821">
    <property type="entry name" value="Rhodanese/Cell cycle control phosphatase"/>
    <property type="match status" value="1"/>
</dbReference>
<dbReference type="InterPro" id="IPR036873">
    <property type="entry name" value="Rhodanese-like_dom_sf"/>
</dbReference>
<dbReference type="SMART" id="SM00450">
    <property type="entry name" value="RHOD"/>
    <property type="match status" value="1"/>
</dbReference>
<evidence type="ECO:0000256" key="4">
    <source>
        <dbReference type="ARBA" id="ARBA00022827"/>
    </source>
</evidence>
<evidence type="ECO:0000256" key="6">
    <source>
        <dbReference type="ARBA" id="ARBA00023284"/>
    </source>
</evidence>
<dbReference type="Gene3D" id="3.50.50.60">
    <property type="entry name" value="FAD/NAD(P)-binding domain"/>
    <property type="match status" value="2"/>
</dbReference>
<dbReference type="AlphaFoldDB" id="A0A1H3VRX6"/>
<dbReference type="Pfam" id="PF02852">
    <property type="entry name" value="Pyr_redox_dim"/>
    <property type="match status" value="1"/>
</dbReference>
<evidence type="ECO:0000256" key="1">
    <source>
        <dbReference type="ARBA" id="ARBA00001974"/>
    </source>
</evidence>
<sequence>MAKYIVVGGVAGGATATARLRRLNEQAEIIMVERGANISFANCGLPYFVGDTIKNREDLLVMTPARFKGLFNVDVRTNSEVIRVDTKYHEVTIKNNDQEYTESYDALLLSPGATPLRPPIPGIDHKRIVTLRNVQDSVILKELTFEKPKGRAVVVGGGFIGIESAENLRKRGLDVTIVEAAPHILAPFDTDMVKLAEDEITRNGINLLLGNGVQEFLHHEDDSIGVKLSDGQLLPADFVVLAIGVRPDTVFLQDSGIELGERGHILVNEKMQTSAPNVYAVGDAVLTFDSLTGKATALPLAGPANRQGRLAADNIAGLDRKYRGVVGSSVLKVFDLTAASTGKNEQTLEREGWVYGKDYRFTITYPADHATYYPGAEPFALKMLFSLKDGKVLGAQAIGKKGVDKRIDVIASVLRFGGTIQDLIDLELSYAPPFSSAKDPVNMAGYFADNIMTGITNPILPRELANAQAQGALVIDLRDPAVFAQKHIDGATNIPTAKLRESLSKLPKDKLLILACKTGLNGYFMERMLKQAGFNARDLMGGCSYLNGTLPQ</sequence>
<dbReference type="SUPFAM" id="SSF55424">
    <property type="entry name" value="FAD/NAD-linked reductases, dimerisation (C-terminal) domain"/>
    <property type="match status" value="1"/>
</dbReference>
<comment type="similarity">
    <text evidence="2">Belongs to the class-III pyridine nucleotide-disulfide oxidoreductase family.</text>
</comment>
<dbReference type="InterPro" id="IPR050260">
    <property type="entry name" value="FAD-bd_OxRdtase"/>
</dbReference>
<dbReference type="OrthoDB" id="9802028at2"/>
<evidence type="ECO:0000256" key="3">
    <source>
        <dbReference type="ARBA" id="ARBA00022630"/>
    </source>
</evidence>
<dbReference type="Pfam" id="PF07992">
    <property type="entry name" value="Pyr_redox_2"/>
    <property type="match status" value="1"/>
</dbReference>
<dbReference type="PRINTS" id="PR00411">
    <property type="entry name" value="PNDRDTASEI"/>
</dbReference>
<dbReference type="Pfam" id="PF00581">
    <property type="entry name" value="Rhodanese"/>
    <property type="match status" value="1"/>
</dbReference>
<evidence type="ECO:0000256" key="5">
    <source>
        <dbReference type="ARBA" id="ARBA00023002"/>
    </source>
</evidence>